<dbReference type="EMBL" id="JACCHJ010000001">
    <property type="protein sequence ID" value="NYK11987.1"/>
    <property type="molecule type" value="Genomic_DNA"/>
</dbReference>
<dbReference type="RefSeq" id="WP_179702278.1">
    <property type="nucleotide sequence ID" value="NZ_BAAAHA010000002.1"/>
</dbReference>
<protein>
    <recommendedName>
        <fullName evidence="3">HNH nuclease domain-containing protein</fullName>
    </recommendedName>
</protein>
<name>A0A853DUN2_9MICO</name>
<sequence length="248" mass="27821">MATLEASEAEFLSLAPVARLHELVPGDPTLTEDDEKAIRYAYKKAASKRDGGEARALLNLIEASTDDRCALCLQTPVEELDHYLPKSPFARLAMTPSNLVPVCHRCNHDMQDEYSTNQEELPLHPYFDRIGGTSWVAADLTEEGEGSLQYRVERLADWDDLTDARVRNHFKSRSLASIWGSSASNLFIGHRGFFRSTYRLAGPDHLRATLVGLADSYDEAEYEPWRAVALRTWAASDWFCSGGWDIPV</sequence>
<gene>
    <name evidence="1" type="ORF">HNR14_003868</name>
</gene>
<accession>A0A853DUN2</accession>
<keyword evidence="2" id="KW-1185">Reference proteome</keyword>
<reference evidence="1 2" key="1">
    <citation type="submission" date="2020-07" db="EMBL/GenBank/DDBJ databases">
        <title>Sequencing the genomes of 1000 actinobacteria strains.</title>
        <authorList>
            <person name="Klenk H.-P."/>
        </authorList>
    </citation>
    <scope>NUCLEOTIDE SEQUENCE [LARGE SCALE GENOMIC DNA]</scope>
    <source>
        <strain evidence="1 2">DSM 15166</strain>
    </source>
</reference>
<evidence type="ECO:0008006" key="3">
    <source>
        <dbReference type="Google" id="ProtNLM"/>
    </source>
</evidence>
<dbReference type="InterPro" id="IPR003615">
    <property type="entry name" value="HNH_nuc"/>
</dbReference>
<dbReference type="CDD" id="cd00085">
    <property type="entry name" value="HNHc"/>
    <property type="match status" value="1"/>
</dbReference>
<proteinExistence type="predicted"/>
<evidence type="ECO:0000313" key="2">
    <source>
        <dbReference type="Proteomes" id="UP000521075"/>
    </source>
</evidence>
<dbReference type="Gene3D" id="1.10.30.50">
    <property type="match status" value="1"/>
</dbReference>
<evidence type="ECO:0000313" key="1">
    <source>
        <dbReference type="EMBL" id="NYK11987.1"/>
    </source>
</evidence>
<organism evidence="1 2">
    <name type="scientific">Leifsonia naganoensis</name>
    <dbReference type="NCBI Taxonomy" id="150025"/>
    <lineage>
        <taxon>Bacteria</taxon>
        <taxon>Bacillati</taxon>
        <taxon>Actinomycetota</taxon>
        <taxon>Actinomycetes</taxon>
        <taxon>Micrococcales</taxon>
        <taxon>Microbacteriaceae</taxon>
        <taxon>Leifsonia</taxon>
    </lineage>
</organism>
<dbReference type="AlphaFoldDB" id="A0A853DUN2"/>
<dbReference type="Proteomes" id="UP000521075">
    <property type="component" value="Unassembled WGS sequence"/>
</dbReference>
<comment type="caution">
    <text evidence="1">The sequence shown here is derived from an EMBL/GenBank/DDBJ whole genome shotgun (WGS) entry which is preliminary data.</text>
</comment>